<organism evidence="7">
    <name type="scientific">hydrothermal vent metagenome</name>
    <dbReference type="NCBI Taxonomy" id="652676"/>
    <lineage>
        <taxon>unclassified sequences</taxon>
        <taxon>metagenomes</taxon>
        <taxon>ecological metagenomes</taxon>
    </lineage>
</organism>
<feature type="transmembrane region" description="Helical" evidence="5">
    <location>
        <begin position="184"/>
        <end position="203"/>
    </location>
</feature>
<proteinExistence type="predicted"/>
<name>A0A3B1D4Y2_9ZZZZ</name>
<feature type="transmembrane region" description="Helical" evidence="5">
    <location>
        <begin position="154"/>
        <end position="178"/>
    </location>
</feature>
<keyword evidence="4 5" id="KW-0472">Membrane</keyword>
<protein>
    <recommendedName>
        <fullName evidence="6">ABC transmembrane type-1 domain-containing protein</fullName>
    </recommendedName>
</protein>
<dbReference type="SUPFAM" id="SSF90123">
    <property type="entry name" value="ABC transporter transmembrane region"/>
    <property type="match status" value="1"/>
</dbReference>
<reference evidence="7" key="1">
    <citation type="submission" date="2018-06" db="EMBL/GenBank/DDBJ databases">
        <authorList>
            <person name="Zhirakovskaya E."/>
        </authorList>
    </citation>
    <scope>NUCLEOTIDE SEQUENCE</scope>
</reference>
<dbReference type="InterPro" id="IPR039421">
    <property type="entry name" value="Type_1_exporter"/>
</dbReference>
<comment type="subcellular location">
    <subcellularLocation>
        <location evidence="1">Membrane</location>
        <topology evidence="1">Multi-pass membrane protein</topology>
    </subcellularLocation>
</comment>
<evidence type="ECO:0000256" key="5">
    <source>
        <dbReference type="SAM" id="Phobius"/>
    </source>
</evidence>
<feature type="domain" description="ABC transmembrane type-1" evidence="6">
    <location>
        <begin position="29"/>
        <end position="327"/>
    </location>
</feature>
<evidence type="ECO:0000256" key="1">
    <source>
        <dbReference type="ARBA" id="ARBA00004141"/>
    </source>
</evidence>
<dbReference type="GO" id="GO:0005524">
    <property type="term" value="F:ATP binding"/>
    <property type="evidence" value="ECO:0007669"/>
    <property type="project" value="InterPro"/>
</dbReference>
<dbReference type="PANTHER" id="PTHR24221:SF654">
    <property type="entry name" value="ATP-BINDING CASSETTE SUB-FAMILY B MEMBER 6"/>
    <property type="match status" value="1"/>
</dbReference>
<dbReference type="SUPFAM" id="SSF52540">
    <property type="entry name" value="P-loop containing nucleoside triphosphate hydrolases"/>
    <property type="match status" value="1"/>
</dbReference>
<dbReference type="InterPro" id="IPR036640">
    <property type="entry name" value="ABC1_TM_sf"/>
</dbReference>
<dbReference type="Pfam" id="PF00005">
    <property type="entry name" value="ABC_tran"/>
    <property type="match status" value="1"/>
</dbReference>
<dbReference type="PANTHER" id="PTHR24221">
    <property type="entry name" value="ATP-BINDING CASSETTE SUB-FAMILY B"/>
    <property type="match status" value="1"/>
</dbReference>
<keyword evidence="2 5" id="KW-0812">Transmembrane</keyword>
<dbReference type="PROSITE" id="PS50929">
    <property type="entry name" value="ABC_TM1F"/>
    <property type="match status" value="1"/>
</dbReference>
<feature type="transmembrane region" description="Helical" evidence="5">
    <location>
        <begin position="266"/>
        <end position="288"/>
    </location>
</feature>
<dbReference type="InterPro" id="IPR003439">
    <property type="entry name" value="ABC_transporter-like_ATP-bd"/>
</dbReference>
<dbReference type="EMBL" id="UOGG01000176">
    <property type="protein sequence ID" value="VAX31853.1"/>
    <property type="molecule type" value="Genomic_DNA"/>
</dbReference>
<dbReference type="Pfam" id="PF00664">
    <property type="entry name" value="ABC_membrane"/>
    <property type="match status" value="1"/>
</dbReference>
<dbReference type="Gene3D" id="3.40.50.300">
    <property type="entry name" value="P-loop containing nucleotide triphosphate hydrolases"/>
    <property type="match status" value="1"/>
</dbReference>
<feature type="transmembrane region" description="Helical" evidence="5">
    <location>
        <begin position="23"/>
        <end position="44"/>
    </location>
</feature>
<dbReference type="GO" id="GO:0016887">
    <property type="term" value="F:ATP hydrolysis activity"/>
    <property type="evidence" value="ECO:0007669"/>
    <property type="project" value="InterPro"/>
</dbReference>
<dbReference type="Gene3D" id="1.20.1560.10">
    <property type="entry name" value="ABC transporter type 1, transmembrane domain"/>
    <property type="match status" value="1"/>
</dbReference>
<evidence type="ECO:0000313" key="7">
    <source>
        <dbReference type="EMBL" id="VAX31853.1"/>
    </source>
</evidence>
<gene>
    <name evidence="7" type="ORF">MNBD_NITROSPINAE05-1365</name>
</gene>
<accession>A0A3B1D4Y2</accession>
<dbReference type="InterPro" id="IPR027417">
    <property type="entry name" value="P-loop_NTPase"/>
</dbReference>
<sequence length="500" mass="55130">MAPQKKYSGLTVFVRILEEARAYWPHLGGIFLLGLLAAPLALLLPVPLKIAVDSVIGDQPLPAIIEYFLPESIVQSPGTFLVLAVVLQILVVLFIHLNTAATYVFQTHTGERMTLHFRERLFSHLQRLSFMFHDKRGTADSIYRIQYDAPSIQYITIFGVIPILASLAMLGAMIYVTAMIDLELAFIALGVCPLLFIMCRVYSMRMRARYIDMKEMESGVMRIVQEVMTSVRVVTAFGREENERERFIEHSHKTVRARVKLSFAEGVFGLLVNLGIALGTAAVLYVGISNVQSGNLSMGELLMVLAYLAQLYAPLESISTQVAKLQNSLASAQRAFELVDEVPDVVDKPQALQLKRAKGEIEIQNVSFGYGGKSPVLKGLSFHARPGDRIGIFGKTGAGKTTLMSLLTRFYDPDCGQILLDGVDLRDYKIADLRNQFSIVLQEPVLFSTSIEENIAYARPGASQKEIVDAAKAANAQAVMTVLPDGYSTVVSSRGKRMSG</sequence>
<evidence type="ECO:0000259" key="6">
    <source>
        <dbReference type="PROSITE" id="PS50929"/>
    </source>
</evidence>
<keyword evidence="3 5" id="KW-1133">Transmembrane helix</keyword>
<dbReference type="GO" id="GO:0016020">
    <property type="term" value="C:membrane"/>
    <property type="evidence" value="ECO:0007669"/>
    <property type="project" value="UniProtKB-SubCell"/>
</dbReference>
<feature type="non-terminal residue" evidence="7">
    <location>
        <position position="500"/>
    </location>
</feature>
<dbReference type="AlphaFoldDB" id="A0A3B1D4Y2"/>
<evidence type="ECO:0000256" key="4">
    <source>
        <dbReference type="ARBA" id="ARBA00023136"/>
    </source>
</evidence>
<evidence type="ECO:0000256" key="3">
    <source>
        <dbReference type="ARBA" id="ARBA00022989"/>
    </source>
</evidence>
<dbReference type="GO" id="GO:0140359">
    <property type="term" value="F:ABC-type transporter activity"/>
    <property type="evidence" value="ECO:0007669"/>
    <property type="project" value="InterPro"/>
</dbReference>
<feature type="transmembrane region" description="Helical" evidence="5">
    <location>
        <begin position="80"/>
        <end position="105"/>
    </location>
</feature>
<dbReference type="InterPro" id="IPR011527">
    <property type="entry name" value="ABC1_TM_dom"/>
</dbReference>
<evidence type="ECO:0000256" key="2">
    <source>
        <dbReference type="ARBA" id="ARBA00022692"/>
    </source>
</evidence>